<organism evidence="1 2">
    <name type="scientific">Skermanella cutis</name>
    <dbReference type="NCBI Taxonomy" id="2775420"/>
    <lineage>
        <taxon>Bacteria</taxon>
        <taxon>Pseudomonadati</taxon>
        <taxon>Pseudomonadota</taxon>
        <taxon>Alphaproteobacteria</taxon>
        <taxon>Rhodospirillales</taxon>
        <taxon>Azospirillaceae</taxon>
        <taxon>Skermanella</taxon>
    </lineage>
</organism>
<protein>
    <submittedName>
        <fullName evidence="1">Uncharacterized protein</fullName>
    </submittedName>
</protein>
<dbReference type="Proteomes" id="UP000595197">
    <property type="component" value="Plasmid pTT6-4"/>
</dbReference>
<dbReference type="RefSeq" id="WP_201083795.1">
    <property type="nucleotide sequence ID" value="NZ_CP067424.1"/>
</dbReference>
<name>A0ABX7BHU1_9PROT</name>
<proteinExistence type="predicted"/>
<dbReference type="EMBL" id="CP067424">
    <property type="protein sequence ID" value="QQP93968.1"/>
    <property type="molecule type" value="Genomic_DNA"/>
</dbReference>
<evidence type="ECO:0000313" key="1">
    <source>
        <dbReference type="EMBL" id="QQP93968.1"/>
    </source>
</evidence>
<accession>A0ABX7BHU1</accession>
<geneLocation type="plasmid" evidence="1 2">
    <name>pTT6-4</name>
</geneLocation>
<evidence type="ECO:0000313" key="2">
    <source>
        <dbReference type="Proteomes" id="UP000595197"/>
    </source>
</evidence>
<reference evidence="1" key="1">
    <citation type="submission" date="2021-02" db="EMBL/GenBank/DDBJ databases">
        <title>Skermanella TT6 skin isolate.</title>
        <authorList>
            <person name="Lee K."/>
            <person name="Ganzorig M."/>
        </authorList>
    </citation>
    <scope>NUCLEOTIDE SEQUENCE</scope>
    <source>
        <strain evidence="1">TT6</strain>
    </source>
</reference>
<keyword evidence="2" id="KW-1185">Reference proteome</keyword>
<sequence>MSGHHRYSISVRGATYQRSILTCSSATHDAPVASIIDTTVPVGVSPRMAELITDYKLLTAGTEAVDSAQYFDIWVDADAAAARAMTALTNEQPATMVDFLAKFTALAEVIEDDTEFYMLRRLVKDAHVLTDAAMGISSPATAKNGGSDDTRGRRIVWMRGRP</sequence>
<gene>
    <name evidence="1" type="ORF">IGS68_34890</name>
</gene>
<keyword evidence="1" id="KW-0614">Plasmid</keyword>